<protein>
    <recommendedName>
        <fullName evidence="2">TadE-like domain-containing protein</fullName>
    </recommendedName>
</protein>
<sequence>MLLRNLIYRTISRHSRTLGEALAMWRKRRNSRQVSLFSHNQSGKRTGATIVETALVMPVFFMFVFAIIEFGHATMINNVLNNATRTAARWGSATGATTREVEQYARDRMGGAVDPSMVTILIKDASQFDNGGDAPITSEDFQTMPDIELEDAEPRQMFMVRASIPYGNVSLIPHPWLGGVLLSGETFTRHE</sequence>
<reference evidence="3 4" key="1">
    <citation type="submission" date="2020-05" db="EMBL/GenBank/DDBJ databases">
        <title>Bremerella alba sp. nov., a novel planctomycete isolated from the surface of the macroalga Fucus spiralis.</title>
        <authorList>
            <person name="Godinho O."/>
            <person name="Botelho R."/>
            <person name="Albuquerque L."/>
            <person name="Wiegand S."/>
            <person name="Da Costa M.S."/>
            <person name="Lobo-Da-Cunha A."/>
            <person name="Jogler C."/>
            <person name="Lage O.M."/>
        </authorList>
    </citation>
    <scope>NUCLEOTIDE SEQUENCE [LARGE SCALE GENOMIC DNA]</scope>
    <source>
        <strain evidence="3 4">FF15</strain>
    </source>
</reference>
<evidence type="ECO:0000313" key="4">
    <source>
        <dbReference type="Proteomes" id="UP000551616"/>
    </source>
</evidence>
<feature type="domain" description="TadE-like" evidence="2">
    <location>
        <begin position="47"/>
        <end position="89"/>
    </location>
</feature>
<dbReference type="Proteomes" id="UP000551616">
    <property type="component" value="Unassembled WGS sequence"/>
</dbReference>
<dbReference type="EMBL" id="JABRWO010000004">
    <property type="protein sequence ID" value="MBA2114748.1"/>
    <property type="molecule type" value="Genomic_DNA"/>
</dbReference>
<comment type="caution">
    <text evidence="3">The sequence shown here is derived from an EMBL/GenBank/DDBJ whole genome shotgun (WGS) entry which is preliminary data.</text>
</comment>
<dbReference type="Pfam" id="PF07811">
    <property type="entry name" value="TadE"/>
    <property type="match status" value="1"/>
</dbReference>
<name>A0A7V8V4E9_9BACT</name>
<proteinExistence type="predicted"/>
<keyword evidence="4" id="KW-1185">Reference proteome</keyword>
<accession>A0A7V8V4E9</accession>
<dbReference type="AlphaFoldDB" id="A0A7V8V4E9"/>
<evidence type="ECO:0000313" key="3">
    <source>
        <dbReference type="EMBL" id="MBA2114748.1"/>
    </source>
</evidence>
<keyword evidence="1" id="KW-1133">Transmembrane helix</keyword>
<keyword evidence="1" id="KW-0472">Membrane</keyword>
<evidence type="ECO:0000259" key="2">
    <source>
        <dbReference type="Pfam" id="PF07811"/>
    </source>
</evidence>
<dbReference type="RefSeq" id="WP_207396200.1">
    <property type="nucleotide sequence ID" value="NZ_JABRWO010000004.1"/>
</dbReference>
<keyword evidence="1" id="KW-0812">Transmembrane</keyword>
<dbReference type="InterPro" id="IPR012495">
    <property type="entry name" value="TadE-like_dom"/>
</dbReference>
<feature type="transmembrane region" description="Helical" evidence="1">
    <location>
        <begin position="48"/>
        <end position="68"/>
    </location>
</feature>
<organism evidence="3 4">
    <name type="scientific">Bremerella alba</name>
    <dbReference type="NCBI Taxonomy" id="980252"/>
    <lineage>
        <taxon>Bacteria</taxon>
        <taxon>Pseudomonadati</taxon>
        <taxon>Planctomycetota</taxon>
        <taxon>Planctomycetia</taxon>
        <taxon>Pirellulales</taxon>
        <taxon>Pirellulaceae</taxon>
        <taxon>Bremerella</taxon>
    </lineage>
</organism>
<gene>
    <name evidence="3" type="ORF">HOV93_19150</name>
</gene>
<evidence type="ECO:0000256" key="1">
    <source>
        <dbReference type="SAM" id="Phobius"/>
    </source>
</evidence>